<protein>
    <submittedName>
        <fullName evidence="6">Restriction endonuclease subunit S</fullName>
    </submittedName>
</protein>
<comment type="caution">
    <text evidence="6">The sequence shown here is derived from an EMBL/GenBank/DDBJ whole genome shotgun (WGS) entry which is preliminary data.</text>
</comment>
<feature type="coiled-coil region" evidence="4">
    <location>
        <begin position="148"/>
        <end position="175"/>
    </location>
</feature>
<keyword evidence="4" id="KW-0175">Coiled coil</keyword>
<dbReference type="GO" id="GO:0004519">
    <property type="term" value="F:endonuclease activity"/>
    <property type="evidence" value="ECO:0007669"/>
    <property type="project" value="UniProtKB-KW"/>
</dbReference>
<evidence type="ECO:0000313" key="7">
    <source>
        <dbReference type="Proteomes" id="UP000616346"/>
    </source>
</evidence>
<keyword evidence="6" id="KW-0378">Hydrolase</keyword>
<feature type="domain" description="Type I restriction modification DNA specificity" evidence="5">
    <location>
        <begin position="13"/>
        <end position="162"/>
    </location>
</feature>
<evidence type="ECO:0000259" key="5">
    <source>
        <dbReference type="Pfam" id="PF01420"/>
    </source>
</evidence>
<keyword evidence="3" id="KW-0238">DNA-binding</keyword>
<dbReference type="EMBL" id="JACSPQ010000001">
    <property type="protein sequence ID" value="MBD8001273.1"/>
    <property type="molecule type" value="Genomic_DNA"/>
</dbReference>
<dbReference type="Gene3D" id="3.90.220.20">
    <property type="entry name" value="DNA methylase specificity domains"/>
    <property type="match status" value="1"/>
</dbReference>
<evidence type="ECO:0000256" key="2">
    <source>
        <dbReference type="ARBA" id="ARBA00022747"/>
    </source>
</evidence>
<dbReference type="InterPro" id="IPR044946">
    <property type="entry name" value="Restrct_endonuc_typeI_TRD_sf"/>
</dbReference>
<evidence type="ECO:0000313" key="6">
    <source>
        <dbReference type="EMBL" id="MBD8001273.1"/>
    </source>
</evidence>
<organism evidence="6 7">
    <name type="scientific">Phocaeicola faecium</name>
    <dbReference type="NCBI Taxonomy" id="2762213"/>
    <lineage>
        <taxon>Bacteria</taxon>
        <taxon>Pseudomonadati</taxon>
        <taxon>Bacteroidota</taxon>
        <taxon>Bacteroidia</taxon>
        <taxon>Bacteroidales</taxon>
        <taxon>Bacteroidaceae</taxon>
        <taxon>Phocaeicola</taxon>
    </lineage>
</organism>
<dbReference type="InterPro" id="IPR051212">
    <property type="entry name" value="Type-I_RE_S_subunit"/>
</dbReference>
<dbReference type="InterPro" id="IPR000055">
    <property type="entry name" value="Restrct_endonuc_typeI_TRD"/>
</dbReference>
<comment type="similarity">
    <text evidence="1">Belongs to the type-I restriction system S methylase family.</text>
</comment>
<proteinExistence type="inferred from homology"/>
<name>A0ABR8V939_9BACT</name>
<gene>
    <name evidence="6" type="ORF">H9626_03455</name>
</gene>
<evidence type="ECO:0000256" key="4">
    <source>
        <dbReference type="SAM" id="Coils"/>
    </source>
</evidence>
<reference evidence="6 7" key="1">
    <citation type="submission" date="2020-08" db="EMBL/GenBank/DDBJ databases">
        <title>A Genomic Blueprint of the Chicken Gut Microbiome.</title>
        <authorList>
            <person name="Gilroy R."/>
            <person name="Ravi A."/>
            <person name="Getino M."/>
            <person name="Pursley I."/>
            <person name="Horton D.L."/>
            <person name="Alikhan N.-F."/>
            <person name="Baker D."/>
            <person name="Gharbi K."/>
            <person name="Hall N."/>
            <person name="Watson M."/>
            <person name="Adriaenssens E.M."/>
            <person name="Foster-Nyarko E."/>
            <person name="Jarju S."/>
            <person name="Secka A."/>
            <person name="Antonio M."/>
            <person name="Oren A."/>
            <person name="Chaudhuri R."/>
            <person name="La Ragione R.M."/>
            <person name="Hildebrand F."/>
            <person name="Pallen M.J."/>
        </authorList>
    </citation>
    <scope>NUCLEOTIDE SEQUENCE [LARGE SCALE GENOMIC DNA]</scope>
    <source>
        <strain evidence="6 7">Sa1YUN3</strain>
    </source>
</reference>
<evidence type="ECO:0000256" key="1">
    <source>
        <dbReference type="ARBA" id="ARBA00010923"/>
    </source>
</evidence>
<dbReference type="SUPFAM" id="SSF116734">
    <property type="entry name" value="DNA methylase specificity domain"/>
    <property type="match status" value="1"/>
</dbReference>
<dbReference type="RefSeq" id="WP_191709583.1">
    <property type="nucleotide sequence ID" value="NZ_JACSPQ010000001.1"/>
</dbReference>
<accession>A0ABR8V939</accession>
<sequence>MSKLQKLIQELCPDGVEYKTLGEIATIKNGRDYKHLGKGNVPVYGSGGIMTYVDTYVYNKPTVLIPRKGSLGNLFYVDTPFWNVDTIFYTEVDTQQIDVKYLYYLLAKEHLENLNKAGGVPSLTQSILNKLILPVPPLEVQNEIVRILDHFTDLAAELQAELQARKEQYEYYRNQLLTFNKIGGGYAKRNLDEDE</sequence>
<keyword evidence="6" id="KW-0540">Nuclease</keyword>
<dbReference type="PANTHER" id="PTHR43140">
    <property type="entry name" value="TYPE-1 RESTRICTION ENZYME ECOKI SPECIFICITY PROTEIN"/>
    <property type="match status" value="1"/>
</dbReference>
<dbReference type="Proteomes" id="UP000616346">
    <property type="component" value="Unassembled WGS sequence"/>
</dbReference>
<evidence type="ECO:0000256" key="3">
    <source>
        <dbReference type="ARBA" id="ARBA00023125"/>
    </source>
</evidence>
<dbReference type="PANTHER" id="PTHR43140:SF1">
    <property type="entry name" value="TYPE I RESTRICTION ENZYME ECOKI SPECIFICITY SUBUNIT"/>
    <property type="match status" value="1"/>
</dbReference>
<keyword evidence="2" id="KW-0680">Restriction system</keyword>
<dbReference type="Pfam" id="PF01420">
    <property type="entry name" value="Methylase_S"/>
    <property type="match status" value="1"/>
</dbReference>
<keyword evidence="6" id="KW-0255">Endonuclease</keyword>
<keyword evidence="7" id="KW-1185">Reference proteome</keyword>
<dbReference type="CDD" id="cd17288">
    <property type="entry name" value="RMtype1_S_LlaAI06ORF1089P_TRD1-CR1_like"/>
    <property type="match status" value="1"/>
</dbReference>